<dbReference type="GO" id="GO:0005694">
    <property type="term" value="C:chromosome"/>
    <property type="evidence" value="ECO:0007669"/>
    <property type="project" value="TreeGrafter"/>
</dbReference>
<dbReference type="InterPro" id="IPR004437">
    <property type="entry name" value="ParB/RepB/Spo0J"/>
</dbReference>
<comment type="similarity">
    <text evidence="1">Belongs to the ParB family.</text>
</comment>
<organism evidence="4 5">
    <name type="scientific">Gemmata massiliana</name>
    <dbReference type="NCBI Taxonomy" id="1210884"/>
    <lineage>
        <taxon>Bacteria</taxon>
        <taxon>Pseudomonadati</taxon>
        <taxon>Planctomycetota</taxon>
        <taxon>Planctomycetia</taxon>
        <taxon>Gemmatales</taxon>
        <taxon>Gemmataceae</taxon>
        <taxon>Gemmata</taxon>
    </lineage>
</organism>
<dbReference type="Pfam" id="PF17762">
    <property type="entry name" value="HTH_ParB"/>
    <property type="match status" value="1"/>
</dbReference>
<dbReference type="AlphaFoldDB" id="A0A6P2CUQ6"/>
<dbReference type="InterPro" id="IPR041468">
    <property type="entry name" value="HTH_ParB/Spo0J"/>
</dbReference>
<dbReference type="SMART" id="SM00470">
    <property type="entry name" value="ParB"/>
    <property type="match status" value="1"/>
</dbReference>
<proteinExistence type="inferred from homology"/>
<keyword evidence="5" id="KW-1185">Reference proteome</keyword>
<dbReference type="SUPFAM" id="SSF109709">
    <property type="entry name" value="KorB DNA-binding domain-like"/>
    <property type="match status" value="1"/>
</dbReference>
<dbReference type="KEGG" id="gms:SOIL9_48260"/>
<evidence type="ECO:0000256" key="1">
    <source>
        <dbReference type="ARBA" id="ARBA00006295"/>
    </source>
</evidence>
<accession>A0A6P2CUQ6</accession>
<dbReference type="EMBL" id="LR593886">
    <property type="protein sequence ID" value="VTR92888.1"/>
    <property type="molecule type" value="Genomic_DNA"/>
</dbReference>
<dbReference type="RefSeq" id="WP_162667689.1">
    <property type="nucleotide sequence ID" value="NZ_LR593886.1"/>
</dbReference>
<dbReference type="Pfam" id="PF02195">
    <property type="entry name" value="ParB_N"/>
    <property type="match status" value="1"/>
</dbReference>
<evidence type="ECO:0000256" key="2">
    <source>
        <dbReference type="ARBA" id="ARBA00022829"/>
    </source>
</evidence>
<dbReference type="InterPro" id="IPR003115">
    <property type="entry name" value="ParB_N"/>
</dbReference>
<dbReference type="NCBIfam" id="TIGR00180">
    <property type="entry name" value="parB_part"/>
    <property type="match status" value="1"/>
</dbReference>
<evidence type="ECO:0000313" key="4">
    <source>
        <dbReference type="EMBL" id="VTR92888.1"/>
    </source>
</evidence>
<sequence length="272" mass="29879">MVPQLKRVPVARCDYPSQPRSALDPEHCRQLGFNMRAHGQQVPVIGYSAGDRFVLCDGGRRLQGARLVGLTELLALDLGKEPTHAELLMTQQSIDAHHQALPPVDRAQLFRNMLDTNQWNARQLAESVQVSEAQVSRSLALLKLCPEVQKLVNAGELDPSKAHLIGQEPDPAKQLELARVARGLSRAALTAHLRKHAPATVLGPESTVRLARVKIVLPGNTVVNLTGTELAMADVLRILSDARKEALKAVDAQYDVRTWQRMMADRSRATGD</sequence>
<evidence type="ECO:0000313" key="5">
    <source>
        <dbReference type="Proteomes" id="UP000464178"/>
    </source>
</evidence>
<dbReference type="InterPro" id="IPR036086">
    <property type="entry name" value="ParB/Sulfiredoxin_sf"/>
</dbReference>
<dbReference type="Gene3D" id="3.90.1530.30">
    <property type="match status" value="1"/>
</dbReference>
<dbReference type="Proteomes" id="UP000464178">
    <property type="component" value="Chromosome"/>
</dbReference>
<name>A0A6P2CUQ6_9BACT</name>
<dbReference type="SUPFAM" id="SSF110849">
    <property type="entry name" value="ParB/Sulfiredoxin"/>
    <property type="match status" value="1"/>
</dbReference>
<dbReference type="PANTHER" id="PTHR33375:SF1">
    <property type="entry name" value="CHROMOSOME-PARTITIONING PROTEIN PARB-RELATED"/>
    <property type="match status" value="1"/>
</dbReference>
<feature type="domain" description="ParB-like N-terminal" evidence="3">
    <location>
        <begin position="6"/>
        <end position="97"/>
    </location>
</feature>
<dbReference type="GO" id="GO:0007059">
    <property type="term" value="P:chromosome segregation"/>
    <property type="evidence" value="ECO:0007669"/>
    <property type="project" value="UniProtKB-KW"/>
</dbReference>
<dbReference type="GO" id="GO:0003677">
    <property type="term" value="F:DNA binding"/>
    <property type="evidence" value="ECO:0007669"/>
    <property type="project" value="InterPro"/>
</dbReference>
<dbReference type="InterPro" id="IPR050336">
    <property type="entry name" value="Chromosome_partition/occlusion"/>
</dbReference>
<evidence type="ECO:0000259" key="3">
    <source>
        <dbReference type="SMART" id="SM00470"/>
    </source>
</evidence>
<dbReference type="Gene3D" id="1.10.10.2830">
    <property type="match status" value="1"/>
</dbReference>
<dbReference type="PANTHER" id="PTHR33375">
    <property type="entry name" value="CHROMOSOME-PARTITIONING PROTEIN PARB-RELATED"/>
    <property type="match status" value="1"/>
</dbReference>
<protein>
    <recommendedName>
        <fullName evidence="3">ParB-like N-terminal domain-containing protein</fullName>
    </recommendedName>
</protein>
<reference evidence="4 5" key="1">
    <citation type="submission" date="2019-05" db="EMBL/GenBank/DDBJ databases">
        <authorList>
            <consortium name="Science for Life Laboratories"/>
        </authorList>
    </citation>
    <scope>NUCLEOTIDE SEQUENCE [LARGE SCALE GENOMIC DNA]</scope>
    <source>
        <strain evidence="4">Soil9</strain>
    </source>
</reference>
<gene>
    <name evidence="4" type="ORF">SOIL9_48260</name>
</gene>
<keyword evidence="2" id="KW-0159">Chromosome partition</keyword>